<dbReference type="SUPFAM" id="SSF74853">
    <property type="entry name" value="Lamin A/C globular tail domain"/>
    <property type="match status" value="1"/>
</dbReference>
<organism evidence="3 4">
    <name type="scientific">Streptomyces clavuligerus</name>
    <dbReference type="NCBI Taxonomy" id="1901"/>
    <lineage>
        <taxon>Bacteria</taxon>
        <taxon>Bacillati</taxon>
        <taxon>Actinomycetota</taxon>
        <taxon>Actinomycetes</taxon>
        <taxon>Kitasatosporales</taxon>
        <taxon>Streptomycetaceae</taxon>
        <taxon>Streptomyces</taxon>
    </lineage>
</organism>
<dbReference type="InterPro" id="IPR036415">
    <property type="entry name" value="Lamin_tail_dom_sf"/>
</dbReference>
<feature type="signal peptide" evidence="1">
    <location>
        <begin position="1"/>
        <end position="30"/>
    </location>
</feature>
<accession>E2Q2R6</accession>
<gene>
    <name evidence="3" type="ORF">SCLAV_5710</name>
</gene>
<reference evidence="3 4" key="1">
    <citation type="journal article" date="2010" name="Genome Biol. Evol.">
        <title>The sequence of a 1.8-mb bacterial linear plasmid reveals a rich evolutionary reservoir of secondary metabolic pathways.</title>
        <authorList>
            <person name="Medema M.H."/>
            <person name="Trefzer A."/>
            <person name="Kovalchuk A."/>
            <person name="van den Berg M."/>
            <person name="Mueller U."/>
            <person name="Heijne W."/>
            <person name="Wu L."/>
            <person name="Alam M.T."/>
            <person name="Ronning C.M."/>
            <person name="Nierman W.C."/>
            <person name="Bovenberg R.A.L."/>
            <person name="Breitling R."/>
            <person name="Takano E."/>
        </authorList>
    </citation>
    <scope>NUCLEOTIDE SEQUENCE [LARGE SCALE GENOMIC DNA]</scope>
    <source>
        <strain evidence="4">ATCC 27064 / DSM 738 / JCM 4710 / NBRC 13307 / NCIMB 12785 / NRRL 3585 / VKM Ac-602</strain>
    </source>
</reference>
<name>E2Q2R6_STRCL</name>
<evidence type="ECO:0000259" key="2">
    <source>
        <dbReference type="PROSITE" id="PS51841"/>
    </source>
</evidence>
<feature type="chain" id="PRO_5003162979" evidence="1">
    <location>
        <begin position="31"/>
        <end position="152"/>
    </location>
</feature>
<dbReference type="Pfam" id="PF00932">
    <property type="entry name" value="LTD"/>
    <property type="match status" value="1"/>
</dbReference>
<dbReference type="Gene3D" id="2.60.40.1260">
    <property type="entry name" value="Lamin Tail domain"/>
    <property type="match status" value="1"/>
</dbReference>
<dbReference type="eggNOG" id="COG1525">
    <property type="taxonomic scope" value="Bacteria"/>
</dbReference>
<dbReference type="STRING" id="1901.BB341_00050"/>
<sequence>MLMRHLRAVTATALAACVGGIVLLPTPAQAAGSVHISKIYYDSPGRDTRTNASLNAEYVQIRNTTRAAVSLKDWSVTDGSNHRYVFGAFTLGKGKTVTIRTGKGTNNATTRYQGRTNYVWNNDRDTATLKRASGSKADTCSYNSTRVDSTNC</sequence>
<dbReference type="InterPro" id="IPR001322">
    <property type="entry name" value="Lamin_tail_dom"/>
</dbReference>
<feature type="domain" description="LTD" evidence="2">
    <location>
        <begin position="22"/>
        <end position="144"/>
    </location>
</feature>
<feature type="non-terminal residue" evidence="3">
    <location>
        <position position="152"/>
    </location>
</feature>
<dbReference type="EMBL" id="CM000913">
    <property type="protein sequence ID" value="EFG10777.1"/>
    <property type="molecule type" value="Genomic_DNA"/>
</dbReference>
<dbReference type="Proteomes" id="UP000002357">
    <property type="component" value="Chromosome"/>
</dbReference>
<dbReference type="AlphaFoldDB" id="E2Q2R6"/>
<protein>
    <submittedName>
        <fullName evidence="3">Putative secreted protein</fullName>
    </submittedName>
</protein>
<keyword evidence="1" id="KW-0732">Signal</keyword>
<keyword evidence="4" id="KW-1185">Reference proteome</keyword>
<evidence type="ECO:0000313" key="3">
    <source>
        <dbReference type="EMBL" id="EFG10777.1"/>
    </source>
</evidence>
<proteinExistence type="predicted"/>
<evidence type="ECO:0000313" key="4">
    <source>
        <dbReference type="Proteomes" id="UP000002357"/>
    </source>
</evidence>
<dbReference type="PROSITE" id="PS51841">
    <property type="entry name" value="LTD"/>
    <property type="match status" value="1"/>
</dbReference>
<evidence type="ECO:0000256" key="1">
    <source>
        <dbReference type="SAM" id="SignalP"/>
    </source>
</evidence>